<dbReference type="AlphaFoldDB" id="A0A1E3PZQ6"/>
<evidence type="ECO:0000313" key="2">
    <source>
        <dbReference type="Proteomes" id="UP000094385"/>
    </source>
</evidence>
<organism evidence="1 2">
    <name type="scientific">Lipomyces starkeyi NRRL Y-11557</name>
    <dbReference type="NCBI Taxonomy" id="675824"/>
    <lineage>
        <taxon>Eukaryota</taxon>
        <taxon>Fungi</taxon>
        <taxon>Dikarya</taxon>
        <taxon>Ascomycota</taxon>
        <taxon>Saccharomycotina</taxon>
        <taxon>Lipomycetes</taxon>
        <taxon>Lipomycetales</taxon>
        <taxon>Lipomycetaceae</taxon>
        <taxon>Lipomyces</taxon>
    </lineage>
</organism>
<proteinExistence type="predicted"/>
<dbReference type="Proteomes" id="UP000094385">
    <property type="component" value="Unassembled WGS sequence"/>
</dbReference>
<protein>
    <recommendedName>
        <fullName evidence="3">DDE-1 domain-containing protein</fullName>
    </recommendedName>
</protein>
<evidence type="ECO:0000313" key="1">
    <source>
        <dbReference type="EMBL" id="ODQ70866.1"/>
    </source>
</evidence>
<evidence type="ECO:0008006" key="3">
    <source>
        <dbReference type="Google" id="ProtNLM"/>
    </source>
</evidence>
<reference evidence="1 2" key="1">
    <citation type="journal article" date="2016" name="Proc. Natl. Acad. Sci. U.S.A.">
        <title>Comparative genomics of biotechnologically important yeasts.</title>
        <authorList>
            <person name="Riley R."/>
            <person name="Haridas S."/>
            <person name="Wolfe K.H."/>
            <person name="Lopes M.R."/>
            <person name="Hittinger C.T."/>
            <person name="Goeker M."/>
            <person name="Salamov A.A."/>
            <person name="Wisecaver J.H."/>
            <person name="Long T.M."/>
            <person name="Calvey C.H."/>
            <person name="Aerts A.L."/>
            <person name="Barry K.W."/>
            <person name="Choi C."/>
            <person name="Clum A."/>
            <person name="Coughlan A.Y."/>
            <person name="Deshpande S."/>
            <person name="Douglass A.P."/>
            <person name="Hanson S.J."/>
            <person name="Klenk H.-P."/>
            <person name="LaButti K.M."/>
            <person name="Lapidus A."/>
            <person name="Lindquist E.A."/>
            <person name="Lipzen A.M."/>
            <person name="Meier-Kolthoff J.P."/>
            <person name="Ohm R.A."/>
            <person name="Otillar R.P."/>
            <person name="Pangilinan J.L."/>
            <person name="Peng Y."/>
            <person name="Rokas A."/>
            <person name="Rosa C.A."/>
            <person name="Scheuner C."/>
            <person name="Sibirny A.A."/>
            <person name="Slot J.C."/>
            <person name="Stielow J.B."/>
            <person name="Sun H."/>
            <person name="Kurtzman C.P."/>
            <person name="Blackwell M."/>
            <person name="Grigoriev I.V."/>
            <person name="Jeffries T.W."/>
        </authorList>
    </citation>
    <scope>NUCLEOTIDE SEQUENCE [LARGE SCALE GENOMIC DNA]</scope>
    <source>
        <strain evidence="1 2">NRRL Y-11557</strain>
    </source>
</reference>
<dbReference type="EMBL" id="KV454299">
    <property type="protein sequence ID" value="ODQ70866.1"/>
    <property type="molecule type" value="Genomic_DNA"/>
</dbReference>
<dbReference type="OrthoDB" id="4033386at2759"/>
<name>A0A1E3PZQ6_LIPST</name>
<keyword evidence="2" id="KW-1185">Reference proteome</keyword>
<gene>
    <name evidence="1" type="ORF">LIPSTDRAFT_160801</name>
</gene>
<accession>A0A1E3PZQ6</accession>
<sequence length="178" mass="20587">MAEGICTRRVEVVSRPNDKGTYSRQLDSARHNEATSDKITAWFDAFQIRFQEQKCELCDIYNMDETGFAVDDTQSTLYNCRFYSESKLESYCREARVGNCVGMSRRSLPTTNGYFTNSHGSPRINFPNGGYQRFLAAGHRNRNGYERLRKVFGPESRKKSKNRARLLIMDGHARNMRE</sequence>